<sequence length="122" mass="13968">MTTCEDCCDQYYLAPLSRLHEDRPLSCPVLLESLLVPVCQQSWRLRGTIALLHRFCLSVFRARRLLQTYSSQNSGESWPISLRVPAHNQAVEDINSRNKVYAAALLSQFILNAVQALKWHII</sequence>
<evidence type="ECO:0000313" key="1">
    <source>
        <dbReference type="EMBL" id="VEL27958.1"/>
    </source>
</evidence>
<keyword evidence="2" id="KW-1185">Reference proteome</keyword>
<reference evidence="1" key="1">
    <citation type="submission" date="2018-11" db="EMBL/GenBank/DDBJ databases">
        <authorList>
            <consortium name="Pathogen Informatics"/>
        </authorList>
    </citation>
    <scope>NUCLEOTIDE SEQUENCE</scope>
</reference>
<gene>
    <name evidence="1" type="ORF">PXEA_LOCUS21398</name>
</gene>
<dbReference type="AlphaFoldDB" id="A0A3S5FEW6"/>
<organism evidence="1 2">
    <name type="scientific">Protopolystoma xenopodis</name>
    <dbReference type="NCBI Taxonomy" id="117903"/>
    <lineage>
        <taxon>Eukaryota</taxon>
        <taxon>Metazoa</taxon>
        <taxon>Spiralia</taxon>
        <taxon>Lophotrochozoa</taxon>
        <taxon>Platyhelminthes</taxon>
        <taxon>Monogenea</taxon>
        <taxon>Polyopisthocotylea</taxon>
        <taxon>Polystomatidea</taxon>
        <taxon>Polystomatidae</taxon>
        <taxon>Protopolystoma</taxon>
    </lineage>
</organism>
<evidence type="ECO:0000313" key="2">
    <source>
        <dbReference type="Proteomes" id="UP000784294"/>
    </source>
</evidence>
<protein>
    <submittedName>
        <fullName evidence="1">Uncharacterized protein</fullName>
    </submittedName>
</protein>
<dbReference type="EMBL" id="CAAALY010091280">
    <property type="protein sequence ID" value="VEL27958.1"/>
    <property type="molecule type" value="Genomic_DNA"/>
</dbReference>
<dbReference type="Proteomes" id="UP000784294">
    <property type="component" value="Unassembled WGS sequence"/>
</dbReference>
<accession>A0A3S5FEW6</accession>
<comment type="caution">
    <text evidence="1">The sequence shown here is derived from an EMBL/GenBank/DDBJ whole genome shotgun (WGS) entry which is preliminary data.</text>
</comment>
<name>A0A3S5FEW6_9PLAT</name>
<proteinExistence type="predicted"/>